<dbReference type="NCBIfam" id="TIGR00931">
    <property type="entry name" value="antiport_nhaC"/>
    <property type="match status" value="1"/>
</dbReference>
<evidence type="ECO:0000256" key="4">
    <source>
        <dbReference type="ARBA" id="ARBA00022475"/>
    </source>
</evidence>
<evidence type="ECO:0000256" key="5">
    <source>
        <dbReference type="ARBA" id="ARBA00022692"/>
    </source>
</evidence>
<dbReference type="PANTHER" id="PTHR33451:SF6">
    <property type="entry name" value="NA(+)_H(+) ANTIPORTER NHAC"/>
    <property type="match status" value="1"/>
</dbReference>
<dbReference type="PANTHER" id="PTHR33451">
    <property type="entry name" value="MALATE-2H(+)/NA(+)-LACTATE ANTIPORTER"/>
    <property type="match status" value="1"/>
</dbReference>
<dbReference type="GO" id="GO:0005886">
    <property type="term" value="C:plasma membrane"/>
    <property type="evidence" value="ECO:0007669"/>
    <property type="project" value="UniProtKB-SubCell"/>
</dbReference>
<feature type="domain" description="Na+/H+ antiporter NhaC-like C-terminal" evidence="10">
    <location>
        <begin position="160"/>
        <end position="450"/>
    </location>
</feature>
<name>A0A1E5L0S2_9ENTE</name>
<evidence type="ECO:0000256" key="1">
    <source>
        <dbReference type="ARBA" id="ARBA00004651"/>
    </source>
</evidence>
<reference evidence="11 12" key="1">
    <citation type="submission" date="2016-09" db="EMBL/GenBank/DDBJ databases">
        <authorList>
            <person name="Capua I."/>
            <person name="De Benedictis P."/>
            <person name="Joannis T."/>
            <person name="Lombin L.H."/>
            <person name="Cattoli G."/>
        </authorList>
    </citation>
    <scope>NUCLEOTIDE SEQUENCE [LARGE SCALE GENOMIC DNA]</scope>
    <source>
        <strain evidence="11 12">LMG 25899</strain>
    </source>
</reference>
<dbReference type="GO" id="GO:0015297">
    <property type="term" value="F:antiporter activity"/>
    <property type="evidence" value="ECO:0007669"/>
    <property type="project" value="UniProtKB-KW"/>
</dbReference>
<comment type="similarity">
    <text evidence="8">Belongs to the NhaC Na(+)/H(+) (TC 2.A.35) antiporter family.</text>
</comment>
<dbReference type="RefSeq" id="WP_069697247.1">
    <property type="nucleotide sequence ID" value="NZ_JAGGMA010000010.1"/>
</dbReference>
<comment type="caution">
    <text evidence="11">The sequence shown here is derived from an EMBL/GenBank/DDBJ whole genome shotgun (WGS) entry which is preliminary data.</text>
</comment>
<keyword evidence="12" id="KW-1185">Reference proteome</keyword>
<gene>
    <name evidence="11" type="ORF">BCR26_07795</name>
</gene>
<evidence type="ECO:0000256" key="6">
    <source>
        <dbReference type="ARBA" id="ARBA00022989"/>
    </source>
</evidence>
<dbReference type="InterPro" id="IPR018461">
    <property type="entry name" value="Na/H_Antiport_NhaC-like_C"/>
</dbReference>
<evidence type="ECO:0000313" key="12">
    <source>
        <dbReference type="Proteomes" id="UP000095256"/>
    </source>
</evidence>
<dbReference type="InterPro" id="IPR052180">
    <property type="entry name" value="NhaC_Na-H+_Antiporter"/>
</dbReference>
<keyword evidence="7 9" id="KW-0472">Membrane</keyword>
<evidence type="ECO:0000313" key="11">
    <source>
        <dbReference type="EMBL" id="OEH83718.1"/>
    </source>
</evidence>
<proteinExistence type="inferred from homology"/>
<protein>
    <submittedName>
        <fullName evidence="11">Na+/H+ antiporter NhaC</fullName>
    </submittedName>
</protein>
<feature type="transmembrane region" description="Helical" evidence="9">
    <location>
        <begin position="189"/>
        <end position="210"/>
    </location>
</feature>
<dbReference type="AlphaFoldDB" id="A0A1E5L0S2"/>
<evidence type="ECO:0000256" key="8">
    <source>
        <dbReference type="ARBA" id="ARBA00038435"/>
    </source>
</evidence>
<feature type="transmembrane region" description="Helical" evidence="9">
    <location>
        <begin position="231"/>
        <end position="248"/>
    </location>
</feature>
<evidence type="ECO:0000256" key="3">
    <source>
        <dbReference type="ARBA" id="ARBA00022449"/>
    </source>
</evidence>
<feature type="transmembrane region" description="Helical" evidence="9">
    <location>
        <begin position="254"/>
        <end position="273"/>
    </location>
</feature>
<accession>A0A1E5L0S2</accession>
<keyword evidence="5 9" id="KW-0812">Transmembrane</keyword>
<comment type="subcellular location">
    <subcellularLocation>
        <location evidence="1">Cell membrane</location>
        <topology evidence="1">Multi-pass membrane protein</topology>
    </subcellularLocation>
</comment>
<organism evidence="11 12">
    <name type="scientific">Enterococcus rivorum</name>
    <dbReference type="NCBI Taxonomy" id="762845"/>
    <lineage>
        <taxon>Bacteria</taxon>
        <taxon>Bacillati</taxon>
        <taxon>Bacillota</taxon>
        <taxon>Bacilli</taxon>
        <taxon>Lactobacillales</taxon>
        <taxon>Enterococcaceae</taxon>
        <taxon>Enterococcus</taxon>
    </lineage>
</organism>
<feature type="transmembrane region" description="Helical" evidence="9">
    <location>
        <begin position="352"/>
        <end position="378"/>
    </location>
</feature>
<feature type="transmembrane region" description="Helical" evidence="9">
    <location>
        <begin position="9"/>
        <end position="29"/>
    </location>
</feature>
<dbReference type="Pfam" id="PF03553">
    <property type="entry name" value="Na_H_antiporter"/>
    <property type="match status" value="1"/>
</dbReference>
<dbReference type="OrthoDB" id="9762978at2"/>
<evidence type="ECO:0000256" key="7">
    <source>
        <dbReference type="ARBA" id="ARBA00023136"/>
    </source>
</evidence>
<dbReference type="Proteomes" id="UP000095256">
    <property type="component" value="Unassembled WGS sequence"/>
</dbReference>
<evidence type="ECO:0000256" key="2">
    <source>
        <dbReference type="ARBA" id="ARBA00022448"/>
    </source>
</evidence>
<feature type="transmembrane region" description="Helical" evidence="9">
    <location>
        <begin position="35"/>
        <end position="52"/>
    </location>
</feature>
<evidence type="ECO:0000259" key="10">
    <source>
        <dbReference type="Pfam" id="PF03553"/>
    </source>
</evidence>
<feature type="transmembrane region" description="Helical" evidence="9">
    <location>
        <begin position="433"/>
        <end position="451"/>
    </location>
</feature>
<dbReference type="EMBL" id="MIEK01000003">
    <property type="protein sequence ID" value="OEH83718.1"/>
    <property type="molecule type" value="Genomic_DNA"/>
</dbReference>
<feature type="transmembrane region" description="Helical" evidence="9">
    <location>
        <begin position="399"/>
        <end position="421"/>
    </location>
</feature>
<keyword evidence="2" id="KW-0813">Transport</keyword>
<evidence type="ECO:0000256" key="9">
    <source>
        <dbReference type="SAM" id="Phobius"/>
    </source>
</evidence>
<keyword evidence="4" id="KW-1003">Cell membrane</keyword>
<feature type="transmembrane region" description="Helical" evidence="9">
    <location>
        <begin position="64"/>
        <end position="89"/>
    </location>
</feature>
<feature type="transmembrane region" description="Helical" evidence="9">
    <location>
        <begin position="137"/>
        <end position="163"/>
    </location>
</feature>
<sequence>MHEKKVRVSFIESIIILVLLLAILGTLIIGAKLTPHIPILLASMLLLLYGRYKGFTWDEIHAGIVQGITPGIIPILIFLLIGVLVATWILAGTIPTMMVYGFELISVKYFLPTVFIVCSLVGVTVGSSFTTISTMGIAFLGIGHLLGFNSAMVTGAVVSGAFLGNNLSPLSDTTNLAAGIGEINLFDHILNMLQTVIPAFILSLVGYLFLGHHSGPADLKAVAAMIQTLEKNFWISPITLLPVITLFFCAWRKIPAIPTLLLGSTMAVILAIVHNPSLKLQQLSTILMSGYIADTPDKSINLLLSRGGIESMLSSAALILLALGLGGLLIKYEIISTLIERIKGYVNTPTKLITLTAISSVGVNLLVGEQYLSIILPGETFKSSFDRLNINKKYLTRTLADAGAAFNSLIPWGVSGTFIMGTLKVSALDYLPYAFFPLLCPFITIILSFTLKKKRAISETTGVLETNHQNPVQ</sequence>
<keyword evidence="3" id="KW-0050">Antiport</keyword>
<dbReference type="STRING" id="762845.BCR26_07795"/>
<feature type="transmembrane region" description="Helical" evidence="9">
    <location>
        <begin position="312"/>
        <end position="332"/>
    </location>
</feature>
<feature type="transmembrane region" description="Helical" evidence="9">
    <location>
        <begin position="109"/>
        <end position="130"/>
    </location>
</feature>
<dbReference type="InterPro" id="IPR004770">
    <property type="entry name" value="Na/H_antiport_NhaC"/>
</dbReference>
<keyword evidence="6 9" id="KW-1133">Transmembrane helix</keyword>